<keyword evidence="2" id="KW-0813">Transport</keyword>
<evidence type="ECO:0000256" key="10">
    <source>
        <dbReference type="ARBA" id="ARBA00070305"/>
    </source>
</evidence>
<evidence type="ECO:0000256" key="9">
    <source>
        <dbReference type="ARBA" id="ARBA00066388"/>
    </source>
</evidence>
<comment type="subunit">
    <text evidence="8">The complex is composed of two ATP-binding proteins (OpuCA), two transmembrane proteins (OpuCB and OpuCD) and a solute-binding protein (OpuCC).</text>
</comment>
<dbReference type="GO" id="GO:0005524">
    <property type="term" value="F:ATP binding"/>
    <property type="evidence" value="ECO:0007669"/>
    <property type="project" value="UniProtKB-KW"/>
</dbReference>
<dbReference type="SMART" id="SM00382">
    <property type="entry name" value="AAA"/>
    <property type="match status" value="1"/>
</dbReference>
<dbReference type="EC" id="7.6.2.9" evidence="9"/>
<dbReference type="Gene3D" id="3.40.50.300">
    <property type="entry name" value="P-loop containing nucleotide triphosphate hydrolases"/>
    <property type="match status" value="1"/>
</dbReference>
<comment type="catalytic activity">
    <reaction evidence="7">
        <text>a quaternary ammonium(out) + ATP + H2O = a quaternary ammonium(in) + ADP + phosphate + H(+)</text>
        <dbReference type="Rhea" id="RHEA:11036"/>
        <dbReference type="ChEBI" id="CHEBI:15377"/>
        <dbReference type="ChEBI" id="CHEBI:15378"/>
        <dbReference type="ChEBI" id="CHEBI:30616"/>
        <dbReference type="ChEBI" id="CHEBI:35267"/>
        <dbReference type="ChEBI" id="CHEBI:43474"/>
        <dbReference type="ChEBI" id="CHEBI:456216"/>
        <dbReference type="EC" id="7.6.2.9"/>
    </reaction>
</comment>
<evidence type="ECO:0000256" key="5">
    <source>
        <dbReference type="ARBA" id="ARBA00023016"/>
    </source>
</evidence>
<dbReference type="GO" id="GO:0016887">
    <property type="term" value="F:ATP hydrolysis activity"/>
    <property type="evidence" value="ECO:0007669"/>
    <property type="project" value="InterPro"/>
</dbReference>
<evidence type="ECO:0000259" key="11">
    <source>
        <dbReference type="PROSITE" id="PS50893"/>
    </source>
</evidence>
<name>A0A841ZN08_9LIST</name>
<dbReference type="RefSeq" id="WP_185372387.1">
    <property type="nucleotide sequence ID" value="NZ_JAARRM010000001.1"/>
</dbReference>
<dbReference type="InterPro" id="IPR003439">
    <property type="entry name" value="ABC_transporter-like_ATP-bd"/>
</dbReference>
<keyword evidence="3" id="KW-0547">Nucleotide-binding</keyword>
<evidence type="ECO:0000256" key="1">
    <source>
        <dbReference type="ARBA" id="ARBA00005417"/>
    </source>
</evidence>
<keyword evidence="6" id="KW-0129">CBS domain</keyword>
<dbReference type="Pfam" id="PF00005">
    <property type="entry name" value="ABC_tran"/>
    <property type="match status" value="1"/>
</dbReference>
<comment type="similarity">
    <text evidence="1">Belongs to the ABC transporter superfamily.</text>
</comment>
<evidence type="ECO:0000256" key="2">
    <source>
        <dbReference type="ARBA" id="ARBA00022448"/>
    </source>
</evidence>
<evidence type="ECO:0000256" key="6">
    <source>
        <dbReference type="ARBA" id="ARBA00023122"/>
    </source>
</evidence>
<evidence type="ECO:0000256" key="8">
    <source>
        <dbReference type="ARBA" id="ARBA00063934"/>
    </source>
</evidence>
<dbReference type="AlphaFoldDB" id="A0A841ZN08"/>
<comment type="caution">
    <text evidence="12">The sequence shown here is derived from an EMBL/GenBank/DDBJ whole genome shotgun (WGS) entry which is preliminary data.</text>
</comment>
<dbReference type="PROSITE" id="PS00211">
    <property type="entry name" value="ABC_TRANSPORTER_1"/>
    <property type="match status" value="1"/>
</dbReference>
<keyword evidence="5" id="KW-0346">Stress response</keyword>
<dbReference type="PROSITE" id="PS50893">
    <property type="entry name" value="ABC_TRANSPORTER_2"/>
    <property type="match status" value="1"/>
</dbReference>
<evidence type="ECO:0000256" key="4">
    <source>
        <dbReference type="ARBA" id="ARBA00022840"/>
    </source>
</evidence>
<evidence type="ECO:0000313" key="13">
    <source>
        <dbReference type="Proteomes" id="UP000559885"/>
    </source>
</evidence>
<protein>
    <recommendedName>
        <fullName evidence="10">Carnitine transport ATP-binding protein OpuCA</fullName>
        <ecNumber evidence="9">7.6.2.9</ecNumber>
    </recommendedName>
</protein>
<evidence type="ECO:0000313" key="12">
    <source>
        <dbReference type="EMBL" id="MBC1520872.1"/>
    </source>
</evidence>
<reference evidence="12 13" key="1">
    <citation type="submission" date="2020-03" db="EMBL/GenBank/DDBJ databases">
        <title>Soil Listeria distribution.</title>
        <authorList>
            <person name="Liao J."/>
            <person name="Wiedmann M."/>
        </authorList>
    </citation>
    <scope>NUCLEOTIDE SEQUENCE [LARGE SCALE GENOMIC DNA]</scope>
    <source>
        <strain evidence="12 13">FSL L7-1507</strain>
    </source>
</reference>
<keyword evidence="4 12" id="KW-0067">ATP-binding</keyword>
<dbReference type="PANTHER" id="PTHR43117:SF4">
    <property type="entry name" value="OSMOPROTECTANT IMPORT ATP-BINDING PROTEIN OSMV"/>
    <property type="match status" value="1"/>
</dbReference>
<dbReference type="InterPro" id="IPR003593">
    <property type="entry name" value="AAA+_ATPase"/>
</dbReference>
<sequence>MIRFENVTKKYENDSVAVDHLNLNIEDGEFFVFIGPSGCGKTTTLKMINRLIPLTTGTIYINEKRISDYDIHELRYDIGYVLQQIALFPHMTIAENIAIVPELKKWDKQKIYDRTTELLEMVGLDPTLYRDRKPKELSGGEQQRVGVVRALAADPSIILMDEPFSALDPISRQKLQQDISELQKKIKKTIVFVTHDMQEALALGDRLCLMQDGKIVQCDTPENILKNPETDFVRNFLESGNLLPKTLFDRSIKISDLVTKNFCTQAQAGNASEESRHLKITDSLEKLVTALSDAKSVSIENETGLLVATITTNDLLAFLSSNLEEGVTP</sequence>
<dbReference type="FunFam" id="3.40.50.300:FF:000425">
    <property type="entry name" value="Probable ABC transporter, ATP-binding subunit"/>
    <property type="match status" value="1"/>
</dbReference>
<evidence type="ECO:0000256" key="3">
    <source>
        <dbReference type="ARBA" id="ARBA00022741"/>
    </source>
</evidence>
<dbReference type="InterPro" id="IPR017871">
    <property type="entry name" value="ABC_transporter-like_CS"/>
</dbReference>
<accession>A0A841ZN08</accession>
<dbReference type="SUPFAM" id="SSF52540">
    <property type="entry name" value="P-loop containing nucleoside triphosphate hydrolases"/>
    <property type="match status" value="1"/>
</dbReference>
<dbReference type="PANTHER" id="PTHR43117">
    <property type="entry name" value="OSMOPROTECTANT IMPORT ATP-BINDING PROTEIN OSMV"/>
    <property type="match status" value="1"/>
</dbReference>
<dbReference type="Proteomes" id="UP000559885">
    <property type="component" value="Unassembled WGS sequence"/>
</dbReference>
<dbReference type="EMBL" id="JAARRM010000001">
    <property type="protein sequence ID" value="MBC1520872.1"/>
    <property type="molecule type" value="Genomic_DNA"/>
</dbReference>
<gene>
    <name evidence="12" type="ORF">HB912_04300</name>
</gene>
<evidence type="ECO:0000256" key="7">
    <source>
        <dbReference type="ARBA" id="ARBA00052482"/>
    </source>
</evidence>
<organism evidence="12 13">
    <name type="scientific">Listeria aquatica</name>
    <dbReference type="NCBI Taxonomy" id="1494960"/>
    <lineage>
        <taxon>Bacteria</taxon>
        <taxon>Bacillati</taxon>
        <taxon>Bacillota</taxon>
        <taxon>Bacilli</taxon>
        <taxon>Bacillales</taxon>
        <taxon>Listeriaceae</taxon>
        <taxon>Listeria</taxon>
    </lineage>
</organism>
<dbReference type="InterPro" id="IPR027417">
    <property type="entry name" value="P-loop_NTPase"/>
</dbReference>
<dbReference type="GO" id="GO:0015418">
    <property type="term" value="F:ABC-type quaternary ammonium compound transporting activity"/>
    <property type="evidence" value="ECO:0007669"/>
    <property type="project" value="UniProtKB-EC"/>
</dbReference>
<feature type="domain" description="ABC transporter" evidence="11">
    <location>
        <begin position="2"/>
        <end position="237"/>
    </location>
</feature>
<proteinExistence type="inferred from homology"/>